<dbReference type="PROSITE" id="PS51186">
    <property type="entry name" value="GNAT"/>
    <property type="match status" value="1"/>
</dbReference>
<evidence type="ECO:0000313" key="3">
    <source>
        <dbReference type="Proteomes" id="UP001151699"/>
    </source>
</evidence>
<dbReference type="GO" id="GO:0008080">
    <property type="term" value="F:N-acetyltransferase activity"/>
    <property type="evidence" value="ECO:0007669"/>
    <property type="project" value="TreeGrafter"/>
</dbReference>
<comment type="caution">
    <text evidence="2">The sequence shown here is derived from an EMBL/GenBank/DDBJ whole genome shotgun (WGS) entry which is preliminary data.</text>
</comment>
<gene>
    <name evidence="2" type="ORF">Bhyg_00915</name>
</gene>
<feature type="domain" description="N-acetyltransferase" evidence="1">
    <location>
        <begin position="211"/>
        <end position="355"/>
    </location>
</feature>
<sequence>MSGKSYRPPSVPYPNVWLTFEAPDDNGDLVKYRIQDLPEDRFEDAVKHMQANFLLDETLCRARNMANDEQSVIDFTSIWRETIFGEKLSLVCFQEGCDDIVGMNVLYVEEKNAFSDWSGYESEHIKDMELTANYLLEHFDIFEHYQVDRYLSAFGLSVMPWYRGRGVALKLLEARKLLGEACGLTLTSNLFSSKISQNLAEKAGFEKNFEMTFEELAKKSSHYTFNVSDSKSTFAIYNFTPREYENTFKRKCSVRVNTIFYYVSKKNISFDSFHHYGVDACLADYGLSVQPLYRRLGIATKLLEARKLLGKACGLELTTNLITSDEAQKLVEKAGFEKNYEISFAKLTRKNKKFSFNVKNKESMVSIYSKRL</sequence>
<dbReference type="SUPFAM" id="SSF55729">
    <property type="entry name" value="Acyl-CoA N-acyltransferases (Nat)"/>
    <property type="match status" value="2"/>
</dbReference>
<dbReference type="OrthoDB" id="8113373at2759"/>
<accession>A0A9Q0N8F9</accession>
<proteinExistence type="predicted"/>
<reference evidence="2" key="1">
    <citation type="submission" date="2022-07" db="EMBL/GenBank/DDBJ databases">
        <authorList>
            <person name="Trinca V."/>
            <person name="Uliana J.V.C."/>
            <person name="Torres T.T."/>
            <person name="Ward R.J."/>
            <person name="Monesi N."/>
        </authorList>
    </citation>
    <scope>NUCLEOTIDE SEQUENCE</scope>
    <source>
        <strain evidence="2">HSMRA1968</strain>
        <tissue evidence="2">Whole embryos</tissue>
    </source>
</reference>
<keyword evidence="3" id="KW-1185">Reference proteome</keyword>
<name>A0A9Q0N8F9_9DIPT</name>
<dbReference type="Gene3D" id="3.40.630.30">
    <property type="match status" value="2"/>
</dbReference>
<protein>
    <recommendedName>
        <fullName evidence="1">N-acetyltransferase domain-containing protein</fullName>
    </recommendedName>
</protein>
<dbReference type="Pfam" id="PF13508">
    <property type="entry name" value="Acetyltransf_7"/>
    <property type="match status" value="1"/>
</dbReference>
<dbReference type="InterPro" id="IPR016181">
    <property type="entry name" value="Acyl_CoA_acyltransferase"/>
</dbReference>
<dbReference type="PANTHER" id="PTHR20905">
    <property type="entry name" value="N-ACETYLTRANSFERASE-RELATED"/>
    <property type="match status" value="1"/>
</dbReference>
<evidence type="ECO:0000313" key="2">
    <source>
        <dbReference type="EMBL" id="KAJ6645707.1"/>
    </source>
</evidence>
<dbReference type="Proteomes" id="UP001151699">
    <property type="component" value="Chromosome A"/>
</dbReference>
<dbReference type="AlphaFoldDB" id="A0A9Q0N8F9"/>
<dbReference type="PANTHER" id="PTHR20905:SF32">
    <property type="entry name" value="ARYLALKYLAMINE N-ACETYLTRANSFERASE-LIKE 7, ISOFORM A"/>
    <property type="match status" value="1"/>
</dbReference>
<evidence type="ECO:0000259" key="1">
    <source>
        <dbReference type="PROSITE" id="PS51186"/>
    </source>
</evidence>
<dbReference type="EMBL" id="WJQU01000001">
    <property type="protein sequence ID" value="KAJ6645707.1"/>
    <property type="molecule type" value="Genomic_DNA"/>
</dbReference>
<organism evidence="2 3">
    <name type="scientific">Pseudolycoriella hygida</name>
    <dbReference type="NCBI Taxonomy" id="35572"/>
    <lineage>
        <taxon>Eukaryota</taxon>
        <taxon>Metazoa</taxon>
        <taxon>Ecdysozoa</taxon>
        <taxon>Arthropoda</taxon>
        <taxon>Hexapoda</taxon>
        <taxon>Insecta</taxon>
        <taxon>Pterygota</taxon>
        <taxon>Neoptera</taxon>
        <taxon>Endopterygota</taxon>
        <taxon>Diptera</taxon>
        <taxon>Nematocera</taxon>
        <taxon>Sciaroidea</taxon>
        <taxon>Sciaridae</taxon>
        <taxon>Pseudolycoriella</taxon>
    </lineage>
</organism>
<dbReference type="InterPro" id="IPR000182">
    <property type="entry name" value="GNAT_dom"/>
</dbReference>